<proteinExistence type="predicted"/>
<accession>A0A0E9S7U9</accession>
<name>A0A0E9S7U9_ANGAN</name>
<reference evidence="1" key="1">
    <citation type="submission" date="2014-11" db="EMBL/GenBank/DDBJ databases">
        <authorList>
            <person name="Amaro Gonzalez C."/>
        </authorList>
    </citation>
    <scope>NUCLEOTIDE SEQUENCE</scope>
</reference>
<protein>
    <submittedName>
        <fullName evidence="1">Uncharacterized protein</fullName>
    </submittedName>
</protein>
<dbReference type="EMBL" id="GBXM01071063">
    <property type="protein sequence ID" value="JAH37514.1"/>
    <property type="molecule type" value="Transcribed_RNA"/>
</dbReference>
<sequence length="73" mass="8135">MLKIMNTIVGTRLPPSCPLVLKANSPVRCKYCESTSPQCSIMKGRSTGVHLTMPLIWKHIGFPSHYCSFSICH</sequence>
<dbReference type="AlphaFoldDB" id="A0A0E9S7U9"/>
<evidence type="ECO:0000313" key="1">
    <source>
        <dbReference type="EMBL" id="JAH37514.1"/>
    </source>
</evidence>
<organism evidence="1">
    <name type="scientific">Anguilla anguilla</name>
    <name type="common">European freshwater eel</name>
    <name type="synonym">Muraena anguilla</name>
    <dbReference type="NCBI Taxonomy" id="7936"/>
    <lineage>
        <taxon>Eukaryota</taxon>
        <taxon>Metazoa</taxon>
        <taxon>Chordata</taxon>
        <taxon>Craniata</taxon>
        <taxon>Vertebrata</taxon>
        <taxon>Euteleostomi</taxon>
        <taxon>Actinopterygii</taxon>
        <taxon>Neopterygii</taxon>
        <taxon>Teleostei</taxon>
        <taxon>Anguilliformes</taxon>
        <taxon>Anguillidae</taxon>
        <taxon>Anguilla</taxon>
    </lineage>
</organism>
<reference evidence="1" key="2">
    <citation type="journal article" date="2015" name="Fish Shellfish Immunol.">
        <title>Early steps in the European eel (Anguilla anguilla)-Vibrio vulnificus interaction in the gills: Role of the RtxA13 toxin.</title>
        <authorList>
            <person name="Callol A."/>
            <person name="Pajuelo D."/>
            <person name="Ebbesson L."/>
            <person name="Teles M."/>
            <person name="MacKenzie S."/>
            <person name="Amaro C."/>
        </authorList>
    </citation>
    <scope>NUCLEOTIDE SEQUENCE</scope>
</reference>